<dbReference type="Pfam" id="PF16335">
    <property type="entry name" value="GtaA_6_Hairpin"/>
    <property type="match status" value="1"/>
</dbReference>
<keyword evidence="5" id="KW-1185">Reference proteome</keyword>
<accession>A0A4Z0A9Y9</accession>
<dbReference type="AlphaFoldDB" id="A0A4Z0A9Y9"/>
<sequence length="317" mass="33488">MSFGLPTDTSDTEHVNSAWNLFAAAMSTDTSVRNSLISKVRARASFNQSLGGFHVTYDAQSSQTTSGQASPAQGAMYAPLALLVSPTPITFSPLSSSNTGPPKEKHSHIGAIIGGILGGAGIGILLAVFLVRRKRLRSGSAFFRHNNGLNLIEGLDHHDSAGHNMPDYGPAWQANIVSRPSADVLLQPDPVVAPIVSFPPSKPDPAVANLSGKELARYRADMSTAPVDRADMSTVPVNRVVMTVTPSVASCSSGMDGASETMPPTSESSLAPTDSRQAWQRLGSEPSTRNQQPLTAGASDGHSNRVHNEVEDLRREI</sequence>
<feature type="transmembrane region" description="Helical" evidence="2">
    <location>
        <begin position="109"/>
        <end position="131"/>
    </location>
</feature>
<feature type="domain" description="Glutaminase A central" evidence="3">
    <location>
        <begin position="2"/>
        <end position="79"/>
    </location>
</feature>
<dbReference type="InterPro" id="IPR032514">
    <property type="entry name" value="GtaA_central"/>
</dbReference>
<gene>
    <name evidence="4" type="ORF">EWM64_g901</name>
</gene>
<name>A0A4Z0A9Y9_9AGAM</name>
<feature type="compositionally biased region" description="Polar residues" evidence="1">
    <location>
        <begin position="262"/>
        <end position="278"/>
    </location>
</feature>
<evidence type="ECO:0000313" key="5">
    <source>
        <dbReference type="Proteomes" id="UP000298061"/>
    </source>
</evidence>
<dbReference type="STRING" id="135208.A0A4Z0A9Y9"/>
<dbReference type="EMBL" id="SFCI01000052">
    <property type="protein sequence ID" value="TFY83121.1"/>
    <property type="molecule type" value="Genomic_DNA"/>
</dbReference>
<feature type="compositionally biased region" description="Polar residues" evidence="1">
    <location>
        <begin position="285"/>
        <end position="294"/>
    </location>
</feature>
<evidence type="ECO:0000259" key="3">
    <source>
        <dbReference type="Pfam" id="PF16335"/>
    </source>
</evidence>
<evidence type="ECO:0000313" key="4">
    <source>
        <dbReference type="EMBL" id="TFY83121.1"/>
    </source>
</evidence>
<comment type="caution">
    <text evidence="4">The sequence shown here is derived from an EMBL/GenBank/DDBJ whole genome shotgun (WGS) entry which is preliminary data.</text>
</comment>
<evidence type="ECO:0000256" key="1">
    <source>
        <dbReference type="SAM" id="MobiDB-lite"/>
    </source>
</evidence>
<protein>
    <recommendedName>
        <fullName evidence="3">Glutaminase A central domain-containing protein</fullName>
    </recommendedName>
</protein>
<dbReference type="Proteomes" id="UP000298061">
    <property type="component" value="Unassembled WGS sequence"/>
</dbReference>
<feature type="region of interest" description="Disordered" evidence="1">
    <location>
        <begin position="250"/>
        <end position="317"/>
    </location>
</feature>
<organism evidence="4 5">
    <name type="scientific">Hericium alpestre</name>
    <dbReference type="NCBI Taxonomy" id="135208"/>
    <lineage>
        <taxon>Eukaryota</taxon>
        <taxon>Fungi</taxon>
        <taxon>Dikarya</taxon>
        <taxon>Basidiomycota</taxon>
        <taxon>Agaricomycotina</taxon>
        <taxon>Agaricomycetes</taxon>
        <taxon>Russulales</taxon>
        <taxon>Hericiaceae</taxon>
        <taxon>Hericium</taxon>
    </lineage>
</organism>
<keyword evidence="2" id="KW-1133">Transmembrane helix</keyword>
<feature type="compositionally biased region" description="Basic and acidic residues" evidence="1">
    <location>
        <begin position="302"/>
        <end position="317"/>
    </location>
</feature>
<evidence type="ECO:0000256" key="2">
    <source>
        <dbReference type="SAM" id="Phobius"/>
    </source>
</evidence>
<keyword evidence="2" id="KW-0472">Membrane</keyword>
<proteinExistence type="predicted"/>
<reference evidence="4 5" key="1">
    <citation type="submission" date="2019-02" db="EMBL/GenBank/DDBJ databases">
        <title>Genome sequencing of the rare red list fungi Hericium alpestre (H. flagellum).</title>
        <authorList>
            <person name="Buettner E."/>
            <person name="Kellner H."/>
        </authorList>
    </citation>
    <scope>NUCLEOTIDE SEQUENCE [LARGE SCALE GENOMIC DNA]</scope>
    <source>
        <strain evidence="4 5">DSM 108284</strain>
    </source>
</reference>
<keyword evidence="2" id="KW-0812">Transmembrane</keyword>